<keyword evidence="6" id="KW-0106">Calcium</keyword>
<evidence type="ECO:0000256" key="6">
    <source>
        <dbReference type="PIRSR" id="PIRSR601382-2"/>
    </source>
</evidence>
<dbReference type="GO" id="GO:0004571">
    <property type="term" value="F:mannosyl-oligosaccharide 1,2-alpha-mannosidase activity"/>
    <property type="evidence" value="ECO:0007669"/>
    <property type="project" value="InterPro"/>
</dbReference>
<gene>
    <name evidence="9" type="ORF">PXEA_LOCUS28713</name>
</gene>
<evidence type="ECO:0000256" key="4">
    <source>
        <dbReference type="ARBA" id="ARBA00022801"/>
    </source>
</evidence>
<dbReference type="PRINTS" id="PR00747">
    <property type="entry name" value="GLYHDRLASE47"/>
</dbReference>
<organism evidence="9 10">
    <name type="scientific">Protopolystoma xenopodis</name>
    <dbReference type="NCBI Taxonomy" id="117903"/>
    <lineage>
        <taxon>Eukaryota</taxon>
        <taxon>Metazoa</taxon>
        <taxon>Spiralia</taxon>
        <taxon>Lophotrochozoa</taxon>
        <taxon>Platyhelminthes</taxon>
        <taxon>Monogenea</taxon>
        <taxon>Polyopisthocotylea</taxon>
        <taxon>Polystomatidea</taxon>
        <taxon>Polystomatidae</taxon>
        <taxon>Protopolystoma</taxon>
    </lineage>
</organism>
<evidence type="ECO:0000313" key="9">
    <source>
        <dbReference type="EMBL" id="VEL35273.1"/>
    </source>
</evidence>
<dbReference type="Pfam" id="PF01532">
    <property type="entry name" value="Glyco_hydro_47"/>
    <property type="match status" value="1"/>
</dbReference>
<evidence type="ECO:0000313" key="10">
    <source>
        <dbReference type="Proteomes" id="UP000784294"/>
    </source>
</evidence>
<keyword evidence="10" id="KW-1185">Reference proteome</keyword>
<accession>A0A448XFD6</accession>
<dbReference type="InterPro" id="IPR036026">
    <property type="entry name" value="Seven-hairpin_glycosidases"/>
</dbReference>
<dbReference type="PANTHER" id="PTHR11742:SF6">
    <property type="entry name" value="MANNOSYL-OLIGOSACCHARIDE ALPHA-1,2-MANNOSIDASE IA-RELATED"/>
    <property type="match status" value="1"/>
</dbReference>
<comment type="pathway">
    <text evidence="2">Protein modification; protein glycosylation.</text>
</comment>
<protein>
    <recommendedName>
        <fullName evidence="8">alpha-1,2-Mannosidase</fullName>
        <ecNumber evidence="8">3.2.1.-</ecNumber>
    </recommendedName>
</protein>
<evidence type="ECO:0000256" key="8">
    <source>
        <dbReference type="RuleBase" id="RU361193"/>
    </source>
</evidence>
<proteinExistence type="inferred from homology"/>
<keyword evidence="6" id="KW-0479">Metal-binding</keyword>
<dbReference type="PANTHER" id="PTHR11742">
    <property type="entry name" value="MANNOSYL-OLIGOSACCHARIDE ALPHA-1,2-MANNOSIDASE-RELATED"/>
    <property type="match status" value="1"/>
</dbReference>
<dbReference type="EC" id="3.2.1.-" evidence="8"/>
<evidence type="ECO:0000256" key="5">
    <source>
        <dbReference type="ARBA" id="ARBA00023157"/>
    </source>
</evidence>
<reference evidence="9" key="1">
    <citation type="submission" date="2018-11" db="EMBL/GenBank/DDBJ databases">
        <authorList>
            <consortium name="Pathogen Informatics"/>
        </authorList>
    </citation>
    <scope>NUCLEOTIDE SEQUENCE</scope>
</reference>
<comment type="cofactor">
    <cofactor evidence="1 6">
        <name>Ca(2+)</name>
        <dbReference type="ChEBI" id="CHEBI:29108"/>
    </cofactor>
</comment>
<feature type="binding site" evidence="6">
    <location>
        <position position="250"/>
    </location>
    <ligand>
        <name>Ca(2+)</name>
        <dbReference type="ChEBI" id="CHEBI:29108"/>
    </ligand>
</feature>
<dbReference type="GO" id="GO:0005783">
    <property type="term" value="C:endoplasmic reticulum"/>
    <property type="evidence" value="ECO:0007669"/>
    <property type="project" value="TreeGrafter"/>
</dbReference>
<dbReference type="EMBL" id="CAAALY010249449">
    <property type="protein sequence ID" value="VEL35273.1"/>
    <property type="molecule type" value="Genomic_DNA"/>
</dbReference>
<keyword evidence="8" id="KW-0326">Glycosidase</keyword>
<comment type="caution">
    <text evidence="9">The sequence shown here is derived from an EMBL/GenBank/DDBJ whole genome shotgun (WGS) entry which is preliminary data.</text>
</comment>
<dbReference type="Proteomes" id="UP000784294">
    <property type="component" value="Unassembled WGS sequence"/>
</dbReference>
<sequence length="267" mass="31140">MVRAATDGVFYNFINPLTKSWCQRHVSLAGLGDSFYEYLLKEWLRTGHRDTEARRLYDLALDGFLRMNMLRPVESGHLFITDFINDRNRDKMDHLACFAGGLFALGANSTHDAWFKRGIEVTNTCRKSYTFSACGLGPDAFWYTNDVKFVGIGASDNHYYLRPETVESYFYLWRLTKDQKYRDWGYDVIQALEKYSFTGSGYSGLLNVYSFPLQLDDVQQSFFLAETLKYLYLLYSEDTLLPLDRWVFNTEAHPFPIYGKVLYPFPK</sequence>
<evidence type="ECO:0000256" key="2">
    <source>
        <dbReference type="ARBA" id="ARBA00004922"/>
    </source>
</evidence>
<name>A0A448XFD6_9PLAT</name>
<evidence type="ECO:0000256" key="1">
    <source>
        <dbReference type="ARBA" id="ARBA00001913"/>
    </source>
</evidence>
<keyword evidence="5 7" id="KW-1015">Disulfide bond</keyword>
<feature type="disulfide bond" evidence="7">
    <location>
        <begin position="97"/>
        <end position="125"/>
    </location>
</feature>
<keyword evidence="4 8" id="KW-0378">Hydrolase</keyword>
<dbReference type="OrthoDB" id="8118055at2759"/>
<dbReference type="InterPro" id="IPR012341">
    <property type="entry name" value="6hp_glycosidase-like_sf"/>
</dbReference>
<evidence type="ECO:0000256" key="7">
    <source>
        <dbReference type="PIRSR" id="PIRSR601382-3"/>
    </source>
</evidence>
<dbReference type="InterPro" id="IPR001382">
    <property type="entry name" value="Glyco_hydro_47"/>
</dbReference>
<dbReference type="GO" id="GO:0005975">
    <property type="term" value="P:carbohydrate metabolic process"/>
    <property type="evidence" value="ECO:0007669"/>
    <property type="project" value="InterPro"/>
</dbReference>
<dbReference type="GO" id="GO:0005509">
    <property type="term" value="F:calcium ion binding"/>
    <property type="evidence" value="ECO:0007669"/>
    <property type="project" value="InterPro"/>
</dbReference>
<comment type="similarity">
    <text evidence="3 8">Belongs to the glycosyl hydrolase 47 family.</text>
</comment>
<dbReference type="Gene3D" id="1.50.10.10">
    <property type="match status" value="1"/>
</dbReference>
<dbReference type="InterPro" id="IPR050749">
    <property type="entry name" value="Glycosyl_Hydrolase_47"/>
</dbReference>
<dbReference type="SUPFAM" id="SSF48225">
    <property type="entry name" value="Seven-hairpin glycosidases"/>
    <property type="match status" value="1"/>
</dbReference>
<dbReference type="GO" id="GO:0000139">
    <property type="term" value="C:Golgi membrane"/>
    <property type="evidence" value="ECO:0007669"/>
    <property type="project" value="TreeGrafter"/>
</dbReference>
<evidence type="ECO:0000256" key="3">
    <source>
        <dbReference type="ARBA" id="ARBA00007658"/>
    </source>
</evidence>
<dbReference type="AlphaFoldDB" id="A0A448XFD6"/>